<dbReference type="InterPro" id="IPR011701">
    <property type="entry name" value="MFS"/>
</dbReference>
<dbReference type="InterPro" id="IPR044770">
    <property type="entry name" value="MFS_spinster-like"/>
</dbReference>
<feature type="transmembrane region" description="Helical" evidence="8">
    <location>
        <begin position="226"/>
        <end position="243"/>
    </location>
</feature>
<evidence type="ECO:0000256" key="1">
    <source>
        <dbReference type="ARBA" id="ARBA00004141"/>
    </source>
</evidence>
<keyword evidence="2" id="KW-0813">Transport</keyword>
<evidence type="ECO:0000256" key="2">
    <source>
        <dbReference type="ARBA" id="ARBA00022448"/>
    </source>
</evidence>
<evidence type="ECO:0000256" key="3">
    <source>
        <dbReference type="ARBA" id="ARBA00022692"/>
    </source>
</evidence>
<evidence type="ECO:0000256" key="6">
    <source>
        <dbReference type="ARBA" id="ARBA00024338"/>
    </source>
</evidence>
<evidence type="ECO:0000256" key="7">
    <source>
        <dbReference type="SAM" id="MobiDB-lite"/>
    </source>
</evidence>
<evidence type="ECO:0000259" key="9">
    <source>
        <dbReference type="PROSITE" id="PS50850"/>
    </source>
</evidence>
<feature type="region of interest" description="Disordered" evidence="7">
    <location>
        <begin position="1"/>
        <end position="50"/>
    </location>
</feature>
<evidence type="ECO:0000313" key="10">
    <source>
        <dbReference type="EMBL" id="CAD8361424.1"/>
    </source>
</evidence>
<feature type="transmembrane region" description="Helical" evidence="8">
    <location>
        <begin position="194"/>
        <end position="214"/>
    </location>
</feature>
<feature type="transmembrane region" description="Helical" evidence="8">
    <location>
        <begin position="316"/>
        <end position="335"/>
    </location>
</feature>
<organism evidence="10">
    <name type="scientific">Pyrodinium bahamense</name>
    <dbReference type="NCBI Taxonomy" id="73915"/>
    <lineage>
        <taxon>Eukaryota</taxon>
        <taxon>Sar</taxon>
        <taxon>Alveolata</taxon>
        <taxon>Dinophyceae</taxon>
        <taxon>Gonyaulacales</taxon>
        <taxon>Pyrocystaceae</taxon>
        <taxon>Pyrodinium</taxon>
    </lineage>
</organism>
<dbReference type="SUPFAM" id="SSF103473">
    <property type="entry name" value="MFS general substrate transporter"/>
    <property type="match status" value="1"/>
</dbReference>
<comment type="subcellular location">
    <subcellularLocation>
        <location evidence="1">Membrane</location>
        <topology evidence="1">Multi-pass membrane protein</topology>
    </subcellularLocation>
</comment>
<keyword evidence="3 8" id="KW-0812">Transmembrane</keyword>
<dbReference type="GO" id="GO:0022857">
    <property type="term" value="F:transmembrane transporter activity"/>
    <property type="evidence" value="ECO:0007669"/>
    <property type="project" value="InterPro"/>
</dbReference>
<dbReference type="PROSITE" id="PS50850">
    <property type="entry name" value="MFS"/>
    <property type="match status" value="1"/>
</dbReference>
<comment type="similarity">
    <text evidence="6">Belongs to the major facilitator superfamily. Spinster (TC 2.A.1.49) family.</text>
</comment>
<proteinExistence type="inferred from homology"/>
<dbReference type="PANTHER" id="PTHR23505:SF79">
    <property type="entry name" value="PROTEIN SPINSTER"/>
    <property type="match status" value="1"/>
</dbReference>
<dbReference type="EMBL" id="HBEG01025250">
    <property type="protein sequence ID" value="CAD8361424.1"/>
    <property type="molecule type" value="Transcribed_RNA"/>
</dbReference>
<protein>
    <recommendedName>
        <fullName evidence="9">Major facilitator superfamily (MFS) profile domain-containing protein</fullName>
    </recommendedName>
</protein>
<evidence type="ECO:0000256" key="5">
    <source>
        <dbReference type="ARBA" id="ARBA00023136"/>
    </source>
</evidence>
<dbReference type="InterPro" id="IPR036259">
    <property type="entry name" value="MFS_trans_sf"/>
</dbReference>
<feature type="transmembrane region" description="Helical" evidence="8">
    <location>
        <begin position="140"/>
        <end position="160"/>
    </location>
</feature>
<gene>
    <name evidence="10" type="ORF">PBAH0796_LOCUS15373</name>
</gene>
<evidence type="ECO:0000256" key="4">
    <source>
        <dbReference type="ARBA" id="ARBA00022989"/>
    </source>
</evidence>
<dbReference type="GO" id="GO:0016020">
    <property type="term" value="C:membrane"/>
    <property type="evidence" value="ECO:0007669"/>
    <property type="project" value="UniProtKB-SubCell"/>
</dbReference>
<dbReference type="InterPro" id="IPR020846">
    <property type="entry name" value="MFS_dom"/>
</dbReference>
<feature type="transmembrane region" description="Helical" evidence="8">
    <location>
        <begin position="106"/>
        <end position="128"/>
    </location>
</feature>
<keyword evidence="4 8" id="KW-1133">Transmembrane helix</keyword>
<dbReference type="Pfam" id="PF07690">
    <property type="entry name" value="MFS_1"/>
    <property type="match status" value="1"/>
</dbReference>
<feature type="transmembrane region" description="Helical" evidence="8">
    <location>
        <begin position="166"/>
        <end position="187"/>
    </location>
</feature>
<name>A0A7S0AF22_9DINO</name>
<sequence>MTVVSAASGTGAGSWRLLKRSDGEDEDEEGGAGEEKPADEAGDDPPCEVLDPSCRHSRGVTLAVLVMVFIANQACRALPFYLVNFSDRADSDGAMNVALHFGSGRYGFLATLGFTMPFTLGSLVAGVVADKADRMHISGLAGLMWSFCTLCMAGAASYPVVLLLRILLGLSQSITNPAALSLIADLFPQARATMSSVFGLGIYLGTGIASLGLALDEHLGWRDCSAIFGLVSMALSLLAFVPADRRRPPPAHEPGGGSAAHSGGGTVSGAGAGAGAGRGLLGTAGMLRDMLKGMPDALGAVFTRTAEALASKAARWLLLASGLRFCAGFGILVWLPSAMQSRFPDHTKQFSVCNSLIKAVAGGVSSVAGGLTSDMLHRRGFGDRAGAMFSAASSLVSAPLWYMVLDTEHSFEVSMGFLLAEYLTAESWLGPAVATLQGAVPADRRGAAQGVFSSLTALGNALPAALGLLAAEDLAPGLQVSVAVCYVLSAMCFSMAALSLPGNPEDVEPVQSQSE</sequence>
<keyword evidence="5 8" id="KW-0472">Membrane</keyword>
<evidence type="ECO:0000256" key="8">
    <source>
        <dbReference type="SAM" id="Phobius"/>
    </source>
</evidence>
<feature type="domain" description="Major facilitator superfamily (MFS) profile" evidence="9">
    <location>
        <begin position="60"/>
        <end position="507"/>
    </location>
</feature>
<feature type="transmembrane region" description="Helical" evidence="8">
    <location>
        <begin position="60"/>
        <end position="82"/>
    </location>
</feature>
<feature type="compositionally biased region" description="Acidic residues" evidence="7">
    <location>
        <begin position="23"/>
        <end position="32"/>
    </location>
</feature>
<dbReference type="AlphaFoldDB" id="A0A7S0AF22"/>
<dbReference type="PANTHER" id="PTHR23505">
    <property type="entry name" value="SPINSTER"/>
    <property type="match status" value="1"/>
</dbReference>
<dbReference type="Gene3D" id="1.20.1250.20">
    <property type="entry name" value="MFS general substrate transporter like domains"/>
    <property type="match status" value="2"/>
</dbReference>
<accession>A0A7S0AF22</accession>
<reference evidence="10" key="1">
    <citation type="submission" date="2021-01" db="EMBL/GenBank/DDBJ databases">
        <authorList>
            <person name="Corre E."/>
            <person name="Pelletier E."/>
            <person name="Niang G."/>
            <person name="Scheremetjew M."/>
            <person name="Finn R."/>
            <person name="Kale V."/>
            <person name="Holt S."/>
            <person name="Cochrane G."/>
            <person name="Meng A."/>
            <person name="Brown T."/>
            <person name="Cohen L."/>
        </authorList>
    </citation>
    <scope>NUCLEOTIDE SEQUENCE</scope>
    <source>
        <strain evidence="10">Pbaha01</strain>
    </source>
</reference>